<keyword evidence="1" id="KW-0472">Membrane</keyword>
<feature type="transmembrane region" description="Helical" evidence="1">
    <location>
        <begin position="45"/>
        <end position="65"/>
    </location>
</feature>
<accession>A0A8J3J7Q4</accession>
<evidence type="ECO:0000313" key="3">
    <source>
        <dbReference type="Proteomes" id="UP000612808"/>
    </source>
</evidence>
<dbReference type="EMBL" id="BOMB01000014">
    <property type="protein sequence ID" value="GID11682.1"/>
    <property type="molecule type" value="Genomic_DNA"/>
</dbReference>
<sequence>MSDDERRRTLKPHATDVLSLVFGLIFLGMGGWWLVAAVATVTVPFGWLAAGSLIVIGVIGLVAAIRSGRRGSPPSS</sequence>
<keyword evidence="1" id="KW-0812">Transmembrane</keyword>
<name>A0A8J3J7Q4_9ACTN</name>
<keyword evidence="1" id="KW-1133">Transmembrane helix</keyword>
<keyword evidence="3" id="KW-1185">Reference proteome</keyword>
<evidence type="ECO:0000256" key="1">
    <source>
        <dbReference type="SAM" id="Phobius"/>
    </source>
</evidence>
<dbReference type="RefSeq" id="WP_203657694.1">
    <property type="nucleotide sequence ID" value="NZ_BAAAZM010000005.1"/>
</dbReference>
<evidence type="ECO:0000313" key="2">
    <source>
        <dbReference type="EMBL" id="GID11682.1"/>
    </source>
</evidence>
<comment type="caution">
    <text evidence="2">The sequence shown here is derived from an EMBL/GenBank/DDBJ whole genome shotgun (WGS) entry which is preliminary data.</text>
</comment>
<reference evidence="2" key="1">
    <citation type="submission" date="2021-01" db="EMBL/GenBank/DDBJ databases">
        <title>Whole genome shotgun sequence of Actinocatenispora rupis NBRC 107355.</title>
        <authorList>
            <person name="Komaki H."/>
            <person name="Tamura T."/>
        </authorList>
    </citation>
    <scope>NUCLEOTIDE SEQUENCE</scope>
    <source>
        <strain evidence="2">NBRC 107355</strain>
    </source>
</reference>
<dbReference type="Proteomes" id="UP000612808">
    <property type="component" value="Unassembled WGS sequence"/>
</dbReference>
<feature type="transmembrane region" description="Helical" evidence="1">
    <location>
        <begin position="20"/>
        <end position="39"/>
    </location>
</feature>
<gene>
    <name evidence="2" type="ORF">Aru02nite_25710</name>
</gene>
<protein>
    <submittedName>
        <fullName evidence="2">Uncharacterized protein</fullName>
    </submittedName>
</protein>
<proteinExistence type="predicted"/>
<dbReference type="AlphaFoldDB" id="A0A8J3J7Q4"/>
<organism evidence="2 3">
    <name type="scientific">Actinocatenispora rupis</name>
    <dbReference type="NCBI Taxonomy" id="519421"/>
    <lineage>
        <taxon>Bacteria</taxon>
        <taxon>Bacillati</taxon>
        <taxon>Actinomycetota</taxon>
        <taxon>Actinomycetes</taxon>
        <taxon>Micromonosporales</taxon>
        <taxon>Micromonosporaceae</taxon>
        <taxon>Actinocatenispora</taxon>
    </lineage>
</organism>